<dbReference type="AlphaFoldDB" id="A0AAV7Q2N8"/>
<name>A0AAV7Q2N8_PLEWA</name>
<comment type="caution">
    <text evidence="3">The sequence shown here is derived from an EMBL/GenBank/DDBJ whole genome shotgun (WGS) entry which is preliminary data.</text>
</comment>
<evidence type="ECO:0000256" key="2">
    <source>
        <dbReference type="SAM" id="MobiDB-lite"/>
    </source>
</evidence>
<sequence>MLPPAMEGSVVDAQSLISLSLRKIHSSRSQRGGIKLHKNLLVSYVLRNARQLYLAQRYAQLRRPDELPYAPRPPCSQLAGELHQAAHLRGPCARRPLAQEEEMPRLGGLCLRSAQPQEEEEEEMELSAACAAGDHVQEPEEDVHYSPHWDRLGPYPHRSQGQEPHQLPYPPRLCALRPHIQEGSEDAQLCKRRAQEPGEDMYHPRGQCVHRSQLREPGDGVHQCPHLPELCAYSAPKFAEDPYQPHRLSGHRCSHQQPAENTPSLPELCARRSQLQEPGDEVHLPELCVRRAHGTDPAEETPHLPGLYASRSHLQVPAEDQPHMPHHPSMYTLRPQPQEPREDMHPPHLSRCRAQDFGEGPLNPQRLCTVRRAPHQRPGENLPHLQRVCTRRPQTQELGDAFLHPPRCARRSEPPEAGENNRHPPLCAQRSQPHEPGGDLLHLPHFTGVCSRRAEAADPPQAHGPCALKLHERMDNLHLRLSAPDLGARARLLSAPAEDHRPMPHAVGPCSRTLHLQESPEGQHPHGHAEEMSYPPAMCAHRLQPPSDPGEEIEQRLVHPRHPQELPVLCDQDRLRPFPEQLPALSSRQDFPEPGTQGSPAQDAPLPGLPECDFSHCSHTTVLDLDTHVVTTVESGLLHQDCCHSAAKRKAPPAPTDSPSKRARSEPSISSLISIFGSGFSGLVRQQQADAEQLLCAKQAMGSLGAWTRPIVAF</sequence>
<feature type="region of interest" description="Disordered" evidence="2">
    <location>
        <begin position="405"/>
        <end position="440"/>
    </location>
</feature>
<gene>
    <name evidence="3" type="ORF">NDU88_000300</name>
</gene>
<evidence type="ECO:0000313" key="3">
    <source>
        <dbReference type="EMBL" id="KAJ1133826.1"/>
    </source>
</evidence>
<feature type="compositionally biased region" description="Polar residues" evidence="2">
    <location>
        <begin position="255"/>
        <end position="264"/>
    </location>
</feature>
<dbReference type="InterPro" id="IPR008653">
    <property type="entry name" value="IER"/>
</dbReference>
<dbReference type="Proteomes" id="UP001066276">
    <property type="component" value="Chromosome 6"/>
</dbReference>
<organism evidence="3 4">
    <name type="scientific">Pleurodeles waltl</name>
    <name type="common">Iberian ribbed newt</name>
    <dbReference type="NCBI Taxonomy" id="8319"/>
    <lineage>
        <taxon>Eukaryota</taxon>
        <taxon>Metazoa</taxon>
        <taxon>Chordata</taxon>
        <taxon>Craniata</taxon>
        <taxon>Vertebrata</taxon>
        <taxon>Euteleostomi</taxon>
        <taxon>Amphibia</taxon>
        <taxon>Batrachia</taxon>
        <taxon>Caudata</taxon>
        <taxon>Salamandroidea</taxon>
        <taxon>Salamandridae</taxon>
        <taxon>Pleurodelinae</taxon>
        <taxon>Pleurodeles</taxon>
    </lineage>
</organism>
<feature type="region of interest" description="Disordered" evidence="2">
    <location>
        <begin position="243"/>
        <end position="264"/>
    </location>
</feature>
<proteinExistence type="inferred from homology"/>
<evidence type="ECO:0000256" key="1">
    <source>
        <dbReference type="ARBA" id="ARBA00006186"/>
    </source>
</evidence>
<keyword evidence="4" id="KW-1185">Reference proteome</keyword>
<comment type="similarity">
    <text evidence="1">Belongs to the IER family.</text>
</comment>
<dbReference type="Pfam" id="PF05760">
    <property type="entry name" value="IER"/>
    <property type="match status" value="3"/>
</dbReference>
<accession>A0AAV7Q2N8</accession>
<dbReference type="EMBL" id="JANPWB010000010">
    <property type="protein sequence ID" value="KAJ1133826.1"/>
    <property type="molecule type" value="Genomic_DNA"/>
</dbReference>
<feature type="region of interest" description="Disordered" evidence="2">
    <location>
        <begin position="318"/>
        <end position="360"/>
    </location>
</feature>
<protein>
    <recommendedName>
        <fullName evidence="5">Immediate early response gene 5-like protein</fullName>
    </recommendedName>
</protein>
<reference evidence="3" key="1">
    <citation type="journal article" date="2022" name="bioRxiv">
        <title>Sequencing and chromosome-scale assembly of the giantPleurodeles waltlgenome.</title>
        <authorList>
            <person name="Brown T."/>
            <person name="Elewa A."/>
            <person name="Iarovenko S."/>
            <person name="Subramanian E."/>
            <person name="Araus A.J."/>
            <person name="Petzold A."/>
            <person name="Susuki M."/>
            <person name="Suzuki K.-i.T."/>
            <person name="Hayashi T."/>
            <person name="Toyoda A."/>
            <person name="Oliveira C."/>
            <person name="Osipova E."/>
            <person name="Leigh N.D."/>
            <person name="Simon A."/>
            <person name="Yun M.H."/>
        </authorList>
    </citation>
    <scope>NUCLEOTIDE SEQUENCE</scope>
    <source>
        <strain evidence="3">20211129_DDA</strain>
        <tissue evidence="3">Liver</tissue>
    </source>
</reference>
<dbReference type="PANTHER" id="PTHR15895">
    <property type="entry name" value="IMMEDIATE EARLY RESPONSE GENE"/>
    <property type="match status" value="1"/>
</dbReference>
<evidence type="ECO:0000313" key="4">
    <source>
        <dbReference type="Proteomes" id="UP001066276"/>
    </source>
</evidence>
<evidence type="ECO:0008006" key="5">
    <source>
        <dbReference type="Google" id="ProtNLM"/>
    </source>
</evidence>
<feature type="region of interest" description="Disordered" evidence="2">
    <location>
        <begin position="585"/>
        <end position="609"/>
    </location>
</feature>
<feature type="region of interest" description="Disordered" evidence="2">
    <location>
        <begin position="647"/>
        <end position="666"/>
    </location>
</feature>
<feature type="compositionally biased region" description="Basic and acidic residues" evidence="2">
    <location>
        <begin position="410"/>
        <end position="422"/>
    </location>
</feature>